<feature type="compositionally biased region" description="Low complexity" evidence="1">
    <location>
        <begin position="379"/>
        <end position="391"/>
    </location>
</feature>
<comment type="caution">
    <text evidence="3">The sequence shown here is derived from an EMBL/GenBank/DDBJ whole genome shotgun (WGS) entry which is preliminary data.</text>
</comment>
<organism evidence="3 4">
    <name type="scientific">Parnassius apollo</name>
    <name type="common">Apollo butterfly</name>
    <name type="synonym">Papilio apollo</name>
    <dbReference type="NCBI Taxonomy" id="110799"/>
    <lineage>
        <taxon>Eukaryota</taxon>
        <taxon>Metazoa</taxon>
        <taxon>Ecdysozoa</taxon>
        <taxon>Arthropoda</taxon>
        <taxon>Hexapoda</taxon>
        <taxon>Insecta</taxon>
        <taxon>Pterygota</taxon>
        <taxon>Neoptera</taxon>
        <taxon>Endopterygota</taxon>
        <taxon>Lepidoptera</taxon>
        <taxon>Glossata</taxon>
        <taxon>Ditrysia</taxon>
        <taxon>Papilionoidea</taxon>
        <taxon>Papilionidae</taxon>
        <taxon>Parnassiinae</taxon>
        <taxon>Parnassini</taxon>
        <taxon>Parnassius</taxon>
        <taxon>Parnassius</taxon>
    </lineage>
</organism>
<sequence>MALMYLSIKHKRFIGAQEEFNKFYSKWLLKRSPVRVGATISEISTTQTTTDMVFSQTSLQTRSILKVVDIDLLKAEKSQQVNGSTGVVTHRNTVSEPSSPEAATSYPEEFPKPEPELPSTMFHESDCEFFQDLVQWCAAPAEDVVVQSIDSPKHAENRALTTDTLHTPISPQGWDVFDANSPSTPANFYYSMSNPVSPSVDGLAKYSNDLWPQQNDKVPFTEEFLDISNLPVVIGESASSKKADMKPWQVTEPIGWLTSDTDYTKPNTNTHPTLPFIAEESSDIKLVSVIPREVENNDVVISEYIINDYQDSKEMGKIPTETMSKRRGRGLSIDVAACAPKWPVDIISTPEVLNYVEQLEEEKCSHASSTPAPEWPAQESSVDSVSKTESSPPMEYDPITPKTESHVESDNDDTKSYSSKKRRRDSEDSDETYTPYTEHSPRKYRRRKPDIPIKDMIRALEGSQQLKPTRRGRPPKRRESTVSSVCSMDDSSSVSTHELRYRELRDKNNEASKRSRMNRKLKELQMEQLAIELEERNKKLRIRAEILEDTTKKLREAFMSAVSQKRLNS</sequence>
<feature type="domain" description="BZIP" evidence="2">
    <location>
        <begin position="498"/>
        <end position="561"/>
    </location>
</feature>
<evidence type="ECO:0000313" key="3">
    <source>
        <dbReference type="EMBL" id="CAG4982695.1"/>
    </source>
</evidence>
<dbReference type="InterPro" id="IPR004827">
    <property type="entry name" value="bZIP"/>
</dbReference>
<feature type="region of interest" description="Disordered" evidence="1">
    <location>
        <begin position="364"/>
        <end position="521"/>
    </location>
</feature>
<evidence type="ECO:0000313" key="4">
    <source>
        <dbReference type="Proteomes" id="UP000691718"/>
    </source>
</evidence>
<feature type="compositionally biased region" description="Basic and acidic residues" evidence="1">
    <location>
        <begin position="449"/>
        <end position="458"/>
    </location>
</feature>
<feature type="compositionally biased region" description="Basic and acidic residues" evidence="1">
    <location>
        <begin position="403"/>
        <end position="415"/>
    </location>
</feature>
<name>A0A8S3WU55_PARAO</name>
<proteinExistence type="predicted"/>
<feature type="compositionally biased region" description="Low complexity" evidence="1">
    <location>
        <begin position="481"/>
        <end position="496"/>
    </location>
</feature>
<dbReference type="CDD" id="cd14813">
    <property type="entry name" value="bZIP_BmCbz-like"/>
    <property type="match status" value="1"/>
</dbReference>
<feature type="compositionally biased region" description="Basic and acidic residues" evidence="1">
    <location>
        <begin position="497"/>
        <end position="513"/>
    </location>
</feature>
<dbReference type="Pfam" id="PF07716">
    <property type="entry name" value="bZIP_2"/>
    <property type="match status" value="1"/>
</dbReference>
<dbReference type="OrthoDB" id="6624782at2759"/>
<accession>A0A8S3WU55</accession>
<feature type="region of interest" description="Disordered" evidence="1">
    <location>
        <begin position="83"/>
        <end position="113"/>
    </location>
</feature>
<evidence type="ECO:0000259" key="2">
    <source>
        <dbReference type="PROSITE" id="PS50217"/>
    </source>
</evidence>
<dbReference type="Proteomes" id="UP000691718">
    <property type="component" value="Unassembled WGS sequence"/>
</dbReference>
<gene>
    <name evidence="3" type="ORF">PAPOLLO_LOCUS10502</name>
</gene>
<dbReference type="AlphaFoldDB" id="A0A8S3WU55"/>
<keyword evidence="4" id="KW-1185">Reference proteome</keyword>
<dbReference type="SMART" id="SM00338">
    <property type="entry name" value="BRLZ"/>
    <property type="match status" value="1"/>
</dbReference>
<evidence type="ECO:0000256" key="1">
    <source>
        <dbReference type="SAM" id="MobiDB-lite"/>
    </source>
</evidence>
<reference evidence="3" key="1">
    <citation type="submission" date="2021-04" db="EMBL/GenBank/DDBJ databases">
        <authorList>
            <person name="Tunstrom K."/>
        </authorList>
    </citation>
    <scope>NUCLEOTIDE SEQUENCE</scope>
</reference>
<dbReference type="EMBL" id="CAJQZP010000746">
    <property type="protein sequence ID" value="CAG4982695.1"/>
    <property type="molecule type" value="Genomic_DNA"/>
</dbReference>
<dbReference type="PROSITE" id="PS50217">
    <property type="entry name" value="BZIP"/>
    <property type="match status" value="1"/>
</dbReference>
<dbReference type="GO" id="GO:0003700">
    <property type="term" value="F:DNA-binding transcription factor activity"/>
    <property type="evidence" value="ECO:0007669"/>
    <property type="project" value="InterPro"/>
</dbReference>
<feature type="compositionally biased region" description="Polar residues" evidence="1">
    <location>
        <begin position="83"/>
        <end position="102"/>
    </location>
</feature>
<protein>
    <submittedName>
        <fullName evidence="3">(apollo) hypothetical protein</fullName>
    </submittedName>
</protein>